<dbReference type="Gene3D" id="3.30.342.10">
    <property type="entry name" value="DNA Polymerase, chain B, domain 1"/>
    <property type="match status" value="1"/>
</dbReference>
<dbReference type="InterPro" id="IPR006134">
    <property type="entry name" value="DNA-dir_DNA_pol_B_multi_dom"/>
</dbReference>
<keyword evidence="4 20" id="KW-0004">4Fe-4S</keyword>
<dbReference type="GO" id="GO:0051539">
    <property type="term" value="F:4 iron, 4 sulfur cluster binding"/>
    <property type="evidence" value="ECO:0007669"/>
    <property type="project" value="UniProtKB-KW"/>
</dbReference>
<comment type="subcellular location">
    <subcellularLocation>
        <location evidence="2 20">Nucleus</location>
    </subcellularLocation>
</comment>
<evidence type="ECO:0000256" key="10">
    <source>
        <dbReference type="ARBA" id="ARBA00022771"/>
    </source>
</evidence>
<dbReference type="GO" id="GO:0008296">
    <property type="term" value="F:3'-5'-DNA exonuclease activity"/>
    <property type="evidence" value="ECO:0007669"/>
    <property type="project" value="TreeGrafter"/>
</dbReference>
<keyword evidence="16 20" id="KW-0411">Iron-sulfur</keyword>
<evidence type="ECO:0000256" key="14">
    <source>
        <dbReference type="ARBA" id="ARBA00022932"/>
    </source>
</evidence>
<sequence length="1037" mass="116378">MATTRFDDINHVDRTRLFAQWARPTPSAGTLDFARNDMDFQVIDTTTAAGLVPGWLQKPGRQQSGPIVRLFGVTKDGHSVLVNCHGFHPYLFVKAWDGYSPADAGAFAQAINRSIGSSNGCVLSVESVDKQSIWGYSSREEATHYLRLNLSSQSVVTSVRRVLEEGLRYQERSLSFVTYESKILFELRFMIDTEIVGGGWVRLPMGTYRHVKDSISTCQMEVDTYFDTISAMAIDDPEWLGLAPLRILSFDIECAGRKDTFPDPELDPVIQIASTMKVQGSDKPLINTVFTLGSCSAIAGADVVEFTSENELLGAWQEFIQATDPDILVGYNIINFDLPYLLNRARTLKCPKFAFLSRTRNTPTRIKESTFSSKAFGTHESKDMNIDGRIQFDVFQIVQREYKLSSYSLNAVSAHFLRQQKEDVHHSIITDLFNGTSETRRRLAVYCLKDALLPLKLCDSLLLLINHIEMARVTGVPISFLLTRGQQIKVVSQLYRQAKKHGYVIPNRPRVEGDVTYEGATVLEPRKGFYTLPIATLDFSSLYPSIMIAHNFCYSTLVPPSQVQGLAEGDYVRSPTGDVFVKRSVKEGLLPRILKDLISARSRAKKDMASATDSFLKQVLNGRQLALKISANSVYGFTGATVGSLPCLEISSSVTAFGRQMIEESKIIVEREFTVEKGFRHNAEVIYGDTDSVFVQFGVETVEEAMELGKKAADLVTKEFEKPISLEFEKVYKPLLLMNKKRYAGLHWTNPVKWSKMDVKGLETVRRDNCPMVQTVLSTCLNKILVDSDVQGALDYAKQTIGDLLTNNIDMSQLVLTKQLGKDPMKEGQYTGKQAHVELARRMHNRDPSSAPQVGDRVAYVIIKGAKNAKAHEKAEDPIWVLEHGIPIDAQHYLDHQLKLPLGRLFEPIVGSVDKLLTGDHMRSVKISTPSKVLGGMMKFTVVRETCMGCKTPLSNNERAVCQHCAPRLPALIDQHVQNHREAEALFARLWTQCQRCQGSLHQDVLCSSRDCPIFYRRKKAQKDLMDTRATLERFNF</sequence>
<comment type="similarity">
    <text evidence="3 20">Belongs to the DNA polymerase type-B family.</text>
</comment>
<evidence type="ECO:0000256" key="9">
    <source>
        <dbReference type="ARBA" id="ARBA00022723"/>
    </source>
</evidence>
<evidence type="ECO:0000256" key="8">
    <source>
        <dbReference type="ARBA" id="ARBA00022722"/>
    </source>
</evidence>
<dbReference type="InterPro" id="IPR017964">
    <property type="entry name" value="DNA-dir_DNA_pol_B_CS"/>
</dbReference>
<dbReference type="GO" id="GO:0005524">
    <property type="term" value="F:ATP binding"/>
    <property type="evidence" value="ECO:0007669"/>
    <property type="project" value="InterPro"/>
</dbReference>
<organism evidence="22 23">
    <name type="scientific">Plasmodiophora brassicae</name>
    <name type="common">Clubroot disease agent</name>
    <dbReference type="NCBI Taxonomy" id="37360"/>
    <lineage>
        <taxon>Eukaryota</taxon>
        <taxon>Sar</taxon>
        <taxon>Rhizaria</taxon>
        <taxon>Endomyxa</taxon>
        <taxon>Phytomyxea</taxon>
        <taxon>Plasmodiophorida</taxon>
        <taxon>Plasmodiophoridae</taxon>
        <taxon>Plasmodiophora</taxon>
    </lineage>
</organism>
<dbReference type="NCBIfam" id="TIGR00592">
    <property type="entry name" value="pol2"/>
    <property type="match status" value="1"/>
</dbReference>
<evidence type="ECO:0000256" key="13">
    <source>
        <dbReference type="ARBA" id="ARBA00022839"/>
    </source>
</evidence>
<name>A0A0G4IQU4_PLABS</name>
<keyword evidence="13" id="KW-0269">Exonuclease</keyword>
<evidence type="ECO:0000256" key="12">
    <source>
        <dbReference type="ARBA" id="ARBA00022833"/>
    </source>
</evidence>
<dbReference type="EC" id="2.7.7.7" evidence="20"/>
<dbReference type="GO" id="GO:0045004">
    <property type="term" value="P:DNA replication proofreading"/>
    <property type="evidence" value="ECO:0007669"/>
    <property type="project" value="TreeGrafter"/>
</dbReference>
<keyword evidence="18 20" id="KW-0539">Nucleus</keyword>
<dbReference type="GO" id="GO:0006287">
    <property type="term" value="P:base-excision repair, gap-filling"/>
    <property type="evidence" value="ECO:0007669"/>
    <property type="project" value="TreeGrafter"/>
</dbReference>
<dbReference type="InterPro" id="IPR006133">
    <property type="entry name" value="DNA-dir_DNA_pol_B_exonuc"/>
</dbReference>
<evidence type="ECO:0000256" key="11">
    <source>
        <dbReference type="ARBA" id="ARBA00022801"/>
    </source>
</evidence>
<keyword evidence="7 20" id="KW-0235">DNA replication</keyword>
<dbReference type="Pfam" id="PF14260">
    <property type="entry name" value="zf-C4pol"/>
    <property type="match status" value="1"/>
</dbReference>
<keyword evidence="17 20" id="KW-0238">DNA-binding</keyword>
<evidence type="ECO:0000256" key="4">
    <source>
        <dbReference type="ARBA" id="ARBA00022485"/>
    </source>
</evidence>
<dbReference type="Gene3D" id="3.90.1600.10">
    <property type="entry name" value="Palm domain of DNA polymerase"/>
    <property type="match status" value="1"/>
</dbReference>
<dbReference type="PROSITE" id="PS51341">
    <property type="entry name" value="ZF_LTAG_D1"/>
    <property type="match status" value="1"/>
</dbReference>
<evidence type="ECO:0000256" key="15">
    <source>
        <dbReference type="ARBA" id="ARBA00023004"/>
    </source>
</evidence>
<dbReference type="CDD" id="cd05533">
    <property type="entry name" value="POLBc_delta"/>
    <property type="match status" value="1"/>
</dbReference>
<keyword evidence="11" id="KW-0378">Hydrolase</keyword>
<keyword evidence="10 20" id="KW-0863">Zinc-finger</keyword>
<comment type="catalytic activity">
    <reaction evidence="19 20">
        <text>DNA(n) + a 2'-deoxyribonucleoside 5'-triphosphate = DNA(n+1) + diphosphate</text>
        <dbReference type="Rhea" id="RHEA:22508"/>
        <dbReference type="Rhea" id="RHEA-COMP:17339"/>
        <dbReference type="Rhea" id="RHEA-COMP:17340"/>
        <dbReference type="ChEBI" id="CHEBI:33019"/>
        <dbReference type="ChEBI" id="CHEBI:61560"/>
        <dbReference type="ChEBI" id="CHEBI:173112"/>
        <dbReference type="EC" id="2.7.7.7"/>
    </reaction>
</comment>
<dbReference type="EMBL" id="CDSF01000079">
    <property type="protein sequence ID" value="CEO97534.1"/>
    <property type="molecule type" value="Genomic_DNA"/>
</dbReference>
<dbReference type="InterPro" id="IPR043502">
    <property type="entry name" value="DNA/RNA_pol_sf"/>
</dbReference>
<evidence type="ECO:0000256" key="6">
    <source>
        <dbReference type="ARBA" id="ARBA00022695"/>
    </source>
</evidence>
<dbReference type="FunFam" id="1.10.287.690:FF:000001">
    <property type="entry name" value="DNA polymerase"/>
    <property type="match status" value="1"/>
</dbReference>
<dbReference type="InterPro" id="IPR050240">
    <property type="entry name" value="DNA_pol_type-B"/>
</dbReference>
<dbReference type="Proteomes" id="UP000039324">
    <property type="component" value="Unassembled WGS sequence"/>
</dbReference>
<dbReference type="InterPro" id="IPR025687">
    <property type="entry name" value="Znf-C4pol"/>
</dbReference>
<dbReference type="OrthoDB" id="2414538at2759"/>
<keyword evidence="12 20" id="KW-0862">Zinc</keyword>
<evidence type="ECO:0000256" key="2">
    <source>
        <dbReference type="ARBA" id="ARBA00004123"/>
    </source>
</evidence>
<evidence type="ECO:0000313" key="23">
    <source>
        <dbReference type="Proteomes" id="UP000039324"/>
    </source>
</evidence>
<dbReference type="STRING" id="37360.A0A0G4IQU4"/>
<evidence type="ECO:0000256" key="17">
    <source>
        <dbReference type="ARBA" id="ARBA00023125"/>
    </source>
</evidence>
<gene>
    <name evidence="22" type="ORF">PBRA_000880</name>
</gene>
<proteinExistence type="inferred from homology"/>
<dbReference type="PROSITE" id="PS00116">
    <property type="entry name" value="DNA_POLYMERASE_B"/>
    <property type="match status" value="1"/>
</dbReference>
<keyword evidence="5 20" id="KW-0808">Transferase</keyword>
<evidence type="ECO:0000256" key="1">
    <source>
        <dbReference type="ARBA" id="ARBA00001966"/>
    </source>
</evidence>
<evidence type="ECO:0000256" key="16">
    <source>
        <dbReference type="ARBA" id="ARBA00023014"/>
    </source>
</evidence>
<dbReference type="GO" id="GO:0006297">
    <property type="term" value="P:nucleotide-excision repair, DNA gap filling"/>
    <property type="evidence" value="ECO:0007669"/>
    <property type="project" value="TreeGrafter"/>
</dbReference>
<dbReference type="Pfam" id="PF00136">
    <property type="entry name" value="DNA_pol_B"/>
    <property type="match status" value="1"/>
</dbReference>
<comment type="cofactor">
    <cofactor evidence="1 20">
        <name>[4Fe-4S] cluster</name>
        <dbReference type="ChEBI" id="CHEBI:49883"/>
    </cofactor>
</comment>
<evidence type="ECO:0000256" key="5">
    <source>
        <dbReference type="ARBA" id="ARBA00022679"/>
    </source>
</evidence>
<dbReference type="GO" id="GO:0003887">
    <property type="term" value="F:DNA-directed DNA polymerase activity"/>
    <property type="evidence" value="ECO:0007669"/>
    <property type="project" value="UniProtKB-KW"/>
</dbReference>
<dbReference type="Pfam" id="PF03104">
    <property type="entry name" value="DNA_pol_B_exo1"/>
    <property type="match status" value="1"/>
</dbReference>
<keyword evidence="8" id="KW-0540">Nuclease</keyword>
<keyword evidence="6 20" id="KW-0548">Nucleotidyltransferase</keyword>
<dbReference type="PANTHER" id="PTHR10322">
    <property type="entry name" value="DNA POLYMERASE CATALYTIC SUBUNIT"/>
    <property type="match status" value="1"/>
</dbReference>
<dbReference type="InterPro" id="IPR023211">
    <property type="entry name" value="DNA_pol_palm_dom_sf"/>
</dbReference>
<evidence type="ECO:0000256" key="7">
    <source>
        <dbReference type="ARBA" id="ARBA00022705"/>
    </source>
</evidence>
<evidence type="ECO:0000256" key="3">
    <source>
        <dbReference type="ARBA" id="ARBA00005755"/>
    </source>
</evidence>
<reference evidence="22 23" key="1">
    <citation type="submission" date="2015-02" db="EMBL/GenBank/DDBJ databases">
        <authorList>
            <person name="Chooi Y.-H."/>
        </authorList>
    </citation>
    <scope>NUCLEOTIDE SEQUENCE [LARGE SCALE GENOMIC DNA]</scope>
    <source>
        <strain evidence="22">E3</strain>
    </source>
</reference>
<dbReference type="CDD" id="cd05777">
    <property type="entry name" value="DNA_polB_delta_exo"/>
    <property type="match status" value="1"/>
</dbReference>
<dbReference type="PANTHER" id="PTHR10322:SF23">
    <property type="entry name" value="DNA POLYMERASE DELTA CATALYTIC SUBUNIT"/>
    <property type="match status" value="1"/>
</dbReference>
<evidence type="ECO:0000256" key="20">
    <source>
        <dbReference type="RuleBase" id="RU000442"/>
    </source>
</evidence>
<dbReference type="PRINTS" id="PR00106">
    <property type="entry name" value="DNAPOLB"/>
</dbReference>
<dbReference type="Gene3D" id="1.10.132.60">
    <property type="entry name" value="DNA polymerase family B, C-terminal domain"/>
    <property type="match status" value="1"/>
</dbReference>
<keyword evidence="15 20" id="KW-0408">Iron</keyword>
<keyword evidence="9 20" id="KW-0479">Metal-binding</keyword>
<evidence type="ECO:0000256" key="18">
    <source>
        <dbReference type="ARBA" id="ARBA00023242"/>
    </source>
</evidence>
<protein>
    <recommendedName>
        <fullName evidence="20">DNA polymerase</fullName>
        <ecNumber evidence="20">2.7.7.7</ecNumber>
    </recommendedName>
</protein>
<dbReference type="SUPFAM" id="SSF53098">
    <property type="entry name" value="Ribonuclease H-like"/>
    <property type="match status" value="1"/>
</dbReference>
<dbReference type="GO" id="GO:0008270">
    <property type="term" value="F:zinc ion binding"/>
    <property type="evidence" value="ECO:0007669"/>
    <property type="project" value="UniProtKB-KW"/>
</dbReference>
<dbReference type="InterPro" id="IPR012337">
    <property type="entry name" value="RNaseH-like_sf"/>
</dbReference>
<accession>A0A0G4IQU4</accession>
<keyword evidence="14 20" id="KW-0239">DNA-directed DNA polymerase</keyword>
<feature type="domain" description="T-ag D1-type" evidence="21">
    <location>
        <begin position="910"/>
        <end position="1017"/>
    </location>
</feature>
<dbReference type="InterPro" id="IPR006172">
    <property type="entry name" value="DNA-dir_DNA_pol_B"/>
</dbReference>
<dbReference type="GO" id="GO:0043625">
    <property type="term" value="C:delta DNA polymerase complex"/>
    <property type="evidence" value="ECO:0007669"/>
    <property type="project" value="TreeGrafter"/>
</dbReference>
<keyword evidence="23" id="KW-1185">Reference proteome</keyword>
<dbReference type="FunFam" id="3.30.420.10:FF:000004">
    <property type="entry name" value="DNA polymerase"/>
    <property type="match status" value="1"/>
</dbReference>
<dbReference type="Gene3D" id="1.10.287.690">
    <property type="entry name" value="Helix hairpin bin"/>
    <property type="match status" value="1"/>
</dbReference>
<dbReference type="GO" id="GO:0003677">
    <property type="term" value="F:DNA binding"/>
    <property type="evidence" value="ECO:0007669"/>
    <property type="project" value="UniProtKB-KW"/>
</dbReference>
<dbReference type="SMART" id="SM00486">
    <property type="entry name" value="POLBc"/>
    <property type="match status" value="1"/>
</dbReference>
<dbReference type="AlphaFoldDB" id="A0A0G4IQU4"/>
<dbReference type="InterPro" id="IPR042087">
    <property type="entry name" value="DNA_pol_B_thumb"/>
</dbReference>
<dbReference type="OMA" id="CNNCRPR"/>
<dbReference type="InterPro" id="IPR017910">
    <property type="entry name" value="Znf_lg_T-Ag_D1-typ"/>
</dbReference>
<dbReference type="Gene3D" id="3.30.420.10">
    <property type="entry name" value="Ribonuclease H-like superfamily/Ribonuclease H"/>
    <property type="match status" value="1"/>
</dbReference>
<evidence type="ECO:0000313" key="22">
    <source>
        <dbReference type="EMBL" id="CEO97534.1"/>
    </source>
</evidence>
<dbReference type="InterPro" id="IPR036397">
    <property type="entry name" value="RNaseH_sf"/>
</dbReference>
<dbReference type="SUPFAM" id="SSF56672">
    <property type="entry name" value="DNA/RNA polymerases"/>
    <property type="match status" value="1"/>
</dbReference>
<evidence type="ECO:0000256" key="19">
    <source>
        <dbReference type="ARBA" id="ARBA00049244"/>
    </source>
</evidence>
<evidence type="ECO:0000259" key="21">
    <source>
        <dbReference type="PROSITE" id="PS51341"/>
    </source>
</evidence>